<keyword evidence="6" id="KW-1185">Reference proteome</keyword>
<dbReference type="PANTHER" id="PTHR43176:SF3">
    <property type="entry name" value="3-HYDROXYISOBUTYRYL-COA HYDROLASE, MITOCHONDRIAL"/>
    <property type="match status" value="1"/>
</dbReference>
<proteinExistence type="inferred from homology"/>
<reference evidence="5" key="2">
    <citation type="submission" date="2020-08" db="EMBL/GenBank/DDBJ databases">
        <title>Plant Genome Project.</title>
        <authorList>
            <person name="Zhang R.-G."/>
        </authorList>
    </citation>
    <scope>NUCLEOTIDE SEQUENCE</scope>
    <source>
        <strain evidence="5">Huo1</strain>
        <tissue evidence="5">Leaf</tissue>
    </source>
</reference>
<evidence type="ECO:0000256" key="3">
    <source>
        <dbReference type="SAM" id="SignalP"/>
    </source>
</evidence>
<dbReference type="Pfam" id="PF16113">
    <property type="entry name" value="ECH_2"/>
    <property type="match status" value="1"/>
</dbReference>
<keyword evidence="3" id="KW-0732">Signal</keyword>
<dbReference type="EC" id="3.1.2.4" evidence="2"/>
<dbReference type="InterPro" id="IPR045004">
    <property type="entry name" value="ECH_dom"/>
</dbReference>
<evidence type="ECO:0000313" key="5">
    <source>
        <dbReference type="EMBL" id="KAG6437865.1"/>
    </source>
</evidence>
<protein>
    <recommendedName>
        <fullName evidence="2">3-hydroxyisobutyryl-CoA hydrolase</fullName>
        <shortName evidence="2">HIB-CoA hydrolase</shortName>
        <shortName evidence="2">HIBYL-CoA-H</shortName>
        <ecNumber evidence="2">3.1.2.4</ecNumber>
    </recommendedName>
    <alternativeName>
        <fullName evidence="2">3-hydroxyisobutyryl-coenzyme A hydrolase</fullName>
    </alternativeName>
</protein>
<dbReference type="InterPro" id="IPR032259">
    <property type="entry name" value="HIBYL-CoA-H"/>
</dbReference>
<dbReference type="PANTHER" id="PTHR43176">
    <property type="entry name" value="3-HYDROXYISOBUTYRYL-COA HYDROLASE-RELATED"/>
    <property type="match status" value="1"/>
</dbReference>
<dbReference type="Proteomes" id="UP000298416">
    <property type="component" value="Unassembled WGS sequence"/>
</dbReference>
<dbReference type="GO" id="GO:0006574">
    <property type="term" value="P:L-valine catabolic process"/>
    <property type="evidence" value="ECO:0007669"/>
    <property type="project" value="UniProtKB-UniRule"/>
</dbReference>
<dbReference type="GO" id="GO:0003860">
    <property type="term" value="F:3-hydroxyisobutyryl-CoA hydrolase activity"/>
    <property type="evidence" value="ECO:0007669"/>
    <property type="project" value="UniProtKB-UniRule"/>
</dbReference>
<comment type="catalytic activity">
    <reaction evidence="2">
        <text>3-hydroxy-2-methylpropanoyl-CoA + H2O = 3-hydroxy-2-methylpropanoate + CoA + H(+)</text>
        <dbReference type="Rhea" id="RHEA:20888"/>
        <dbReference type="ChEBI" id="CHEBI:11805"/>
        <dbReference type="ChEBI" id="CHEBI:15377"/>
        <dbReference type="ChEBI" id="CHEBI:15378"/>
        <dbReference type="ChEBI" id="CHEBI:57287"/>
        <dbReference type="ChEBI" id="CHEBI:57340"/>
        <dbReference type="EC" id="3.1.2.4"/>
    </reaction>
</comment>
<comment type="function">
    <text evidence="2">Hydrolyzes 3-hydroxyisobutyryl-CoA (HIBYL-CoA), a saline catabolite. Has high activity toward isobutyryl-CoA. Could be an isobutyryl-CoA dehydrogenase that functions in valine catabolism.</text>
</comment>
<comment type="similarity">
    <text evidence="2">Belongs to the enoyl-CoA hydratase/isomerase family.</text>
</comment>
<feature type="signal peptide" evidence="3">
    <location>
        <begin position="1"/>
        <end position="27"/>
    </location>
</feature>
<keyword evidence="1 2" id="KW-0378">Hydrolase</keyword>
<sequence>MLKVLNYKEDVFLLIVLLSTFFGSTMASTNGETDQVSVKERSRGRIFMLNRPKQLNALSAVMSDIIEHRQKLLIRAIGAWIAGKKESYPFCSWLSSLPCSCVSIERVSSEKKDDWIPSTIQSLPENFFEIEGGLQGIGECLISEFRMVCHVMLGGRKVRIQGCRAILLDKDRNPKWEPSKLESISDEMVNRYLSKLDVVGWEDLKVPVSSKLPAYAIA</sequence>
<feature type="chain" id="PRO_5036496026" description="3-hydroxyisobutyryl-CoA hydrolase" evidence="3">
    <location>
        <begin position="28"/>
        <end position="218"/>
    </location>
</feature>
<evidence type="ECO:0000256" key="1">
    <source>
        <dbReference type="ARBA" id="ARBA00022801"/>
    </source>
</evidence>
<gene>
    <name evidence="5" type="ORF">SASPL_102795</name>
</gene>
<reference evidence="5" key="1">
    <citation type="submission" date="2018-01" db="EMBL/GenBank/DDBJ databases">
        <authorList>
            <person name="Mao J.F."/>
        </authorList>
    </citation>
    <scope>NUCLEOTIDE SEQUENCE</scope>
    <source>
        <strain evidence="5">Huo1</strain>
        <tissue evidence="5">Leaf</tissue>
    </source>
</reference>
<name>A0A8X8YRY9_SALSN</name>
<organism evidence="5">
    <name type="scientific">Salvia splendens</name>
    <name type="common">Scarlet sage</name>
    <dbReference type="NCBI Taxonomy" id="180675"/>
    <lineage>
        <taxon>Eukaryota</taxon>
        <taxon>Viridiplantae</taxon>
        <taxon>Streptophyta</taxon>
        <taxon>Embryophyta</taxon>
        <taxon>Tracheophyta</taxon>
        <taxon>Spermatophyta</taxon>
        <taxon>Magnoliopsida</taxon>
        <taxon>eudicotyledons</taxon>
        <taxon>Gunneridae</taxon>
        <taxon>Pentapetalae</taxon>
        <taxon>asterids</taxon>
        <taxon>lamiids</taxon>
        <taxon>Lamiales</taxon>
        <taxon>Lamiaceae</taxon>
        <taxon>Nepetoideae</taxon>
        <taxon>Mentheae</taxon>
        <taxon>Salviinae</taxon>
        <taxon>Salvia</taxon>
        <taxon>Salvia subgen. Calosphace</taxon>
        <taxon>core Calosphace</taxon>
    </lineage>
</organism>
<comment type="pathway">
    <text evidence="2">Amino-acid degradation; L-valine degradation.</text>
</comment>
<accession>A0A8X8YRY9</accession>
<feature type="domain" description="Enoyl-CoA hydratase/isomerase" evidence="4">
    <location>
        <begin position="136"/>
        <end position="193"/>
    </location>
</feature>
<dbReference type="EMBL" id="PNBA02000001">
    <property type="protein sequence ID" value="KAG6437865.1"/>
    <property type="molecule type" value="Genomic_DNA"/>
</dbReference>
<comment type="caution">
    <text evidence="5">The sequence shown here is derived from an EMBL/GenBank/DDBJ whole genome shotgun (WGS) entry which is preliminary data.</text>
</comment>
<dbReference type="AlphaFoldDB" id="A0A8X8YRY9"/>
<evidence type="ECO:0000259" key="4">
    <source>
        <dbReference type="Pfam" id="PF16113"/>
    </source>
</evidence>
<dbReference type="Gene3D" id="3.90.226.10">
    <property type="entry name" value="2-enoyl-CoA Hydratase, Chain A, domain 1"/>
    <property type="match status" value="1"/>
</dbReference>
<evidence type="ECO:0000256" key="2">
    <source>
        <dbReference type="RuleBase" id="RU369070"/>
    </source>
</evidence>
<evidence type="ECO:0000313" key="6">
    <source>
        <dbReference type="Proteomes" id="UP000298416"/>
    </source>
</evidence>